<dbReference type="KEGG" id="samb:SAM23877_6489"/>
<sequence length="132" mass="13881">MTPRALRSIAAVLALTALIPLAACSNDTGDAPATDHKPTKSPPGPSDDALVAKNARAYMVAQHAQNPADAKTMCELSTRAHRPNFDDDGGTIAGCRSSYWRDIGEGDDDSTRSLSRLARARASEGPPVEHAT</sequence>
<reference evidence="4" key="1">
    <citation type="journal article" date="2006" name="Microbiology (Mosc.)">
        <title>Multiple biosynthetic and uptake systems mediate siderophore-dependent iron acquisition in Streptomyces coelicolor A3(2) and Streptomyces ambofaciens ATCC 23877.</title>
        <authorList>
            <person name="Barona-Gomez F."/>
            <person name="Lautru S."/>
            <person name="Francou F.X."/>
            <person name="Leblond P."/>
            <person name="Pernodet J.L."/>
            <person name="Challis G.L."/>
        </authorList>
    </citation>
    <scope>NUCLEOTIDE SEQUENCE</scope>
    <source>
        <strain evidence="4">ATCC 23877</strain>
    </source>
</reference>
<feature type="region of interest" description="Disordered" evidence="1">
    <location>
        <begin position="103"/>
        <end position="132"/>
    </location>
</feature>
<feature type="region of interest" description="Disordered" evidence="1">
    <location>
        <begin position="26"/>
        <end position="49"/>
    </location>
</feature>
<evidence type="ECO:0000313" key="5">
    <source>
        <dbReference type="Proteomes" id="UP000061018"/>
    </source>
</evidence>
<accession>A0AE82</accession>
<keyword evidence="2" id="KW-0732">Signal</keyword>
<evidence type="ECO:0000313" key="3">
    <source>
        <dbReference type="EMBL" id="AKZ59534.1"/>
    </source>
</evidence>
<dbReference type="EMBL" id="AM238664">
    <property type="protein sequence ID" value="CAJ88791.1"/>
    <property type="molecule type" value="Genomic_DNA"/>
</dbReference>
<organism evidence="4">
    <name type="scientific">Streptomyces ambofaciens (strain ATCC 23877 / 3486 / DSM 40053 / JCM 4204 / NBRC 12836 / NRRL B-2516)</name>
    <dbReference type="NCBI Taxonomy" id="278992"/>
    <lineage>
        <taxon>Bacteria</taxon>
        <taxon>Bacillati</taxon>
        <taxon>Actinomycetota</taxon>
        <taxon>Actinomycetes</taxon>
        <taxon>Kitasatosporales</taxon>
        <taxon>Streptomycetaceae</taxon>
        <taxon>Streptomyces</taxon>
    </lineage>
</organism>
<proteinExistence type="predicted"/>
<reference evidence="4" key="2">
    <citation type="journal article" date="2006" name="Mol. Biol. Evol.">
        <title>Evolution of the terminal regions of the Streptomyces linear chromosome.</title>
        <authorList>
            <person name="Choulet F."/>
            <person name="Aigle B."/>
            <person name="Gallois A."/>
            <person name="Mangenot S."/>
            <person name="Gerbaud C."/>
            <person name="Truong C."/>
            <person name="Francou F.X."/>
            <person name="Fourrier C."/>
            <person name="Guerineau M."/>
            <person name="Decaris B."/>
            <person name="Barbe V."/>
            <person name="Pernodet J.L."/>
            <person name="Leblond P."/>
        </authorList>
    </citation>
    <scope>NUCLEOTIDE SEQUENCE</scope>
    <source>
        <strain evidence="4">ATCC 23877</strain>
    </source>
</reference>
<evidence type="ECO:0008006" key="6">
    <source>
        <dbReference type="Google" id="ProtNLM"/>
    </source>
</evidence>
<name>A0AE82_STRA7</name>
<dbReference type="AlphaFoldDB" id="A0AE82"/>
<reference evidence="5" key="3">
    <citation type="journal article" date="2015" name="J. Biotechnol.">
        <title>Complete genome sequence of Streptomyces ambofaciens ATCC 23877, the spiramycin producer.</title>
        <authorList>
            <person name="Thibessard A."/>
            <person name="Haas D."/>
            <person name="Gerbaud C."/>
            <person name="Aigle B."/>
            <person name="Lautru S."/>
            <person name="Pernodet J.L."/>
            <person name="Leblond P."/>
        </authorList>
    </citation>
    <scope>NUCLEOTIDE SEQUENCE [LARGE SCALE GENOMIC DNA]</scope>
    <source>
        <strain evidence="5">ATCC 23877 / 3486 / DSM 40053 / JCM 4204 / NBRC 12836 / NRRL B-2516</strain>
    </source>
</reference>
<evidence type="ECO:0000256" key="1">
    <source>
        <dbReference type="SAM" id="MobiDB-lite"/>
    </source>
</evidence>
<evidence type="ECO:0000313" key="4">
    <source>
        <dbReference type="EMBL" id="CAJ88791.1"/>
    </source>
</evidence>
<evidence type="ECO:0000256" key="2">
    <source>
        <dbReference type="SAM" id="SignalP"/>
    </source>
</evidence>
<dbReference type="Proteomes" id="UP000061018">
    <property type="component" value="Chromosome"/>
</dbReference>
<feature type="signal peptide" evidence="2">
    <location>
        <begin position="1"/>
        <end position="22"/>
    </location>
</feature>
<gene>
    <name evidence="3" type="ORF">SAM23877_6489</name>
    <name evidence="4" type="ORF">SAMR1082</name>
</gene>
<reference evidence="3" key="4">
    <citation type="submission" date="2015-07" db="EMBL/GenBank/DDBJ databases">
        <title>Complete genome sequence of Streptomyces ambofaciens ATCC 23877, the spiramycin producer.</title>
        <authorList>
            <person name="Thibessard A."/>
            <person name="Haas D."/>
            <person name="Gerbaud C."/>
            <person name="Aigle B."/>
            <person name="Lautru S."/>
            <person name="Pernodet J.-L."/>
            <person name="Leblond P."/>
        </authorList>
    </citation>
    <scope>NUCLEOTIDE SEQUENCE [LARGE SCALE GENOMIC DNA]</scope>
    <source>
        <strain evidence="3">ATCC 23877</strain>
    </source>
</reference>
<feature type="chain" id="PRO_5041631241" description="Lipoprotein" evidence="2">
    <location>
        <begin position="23"/>
        <end position="132"/>
    </location>
</feature>
<dbReference type="EMBL" id="CP012382">
    <property type="protein sequence ID" value="AKZ59534.1"/>
    <property type="molecule type" value="Genomic_DNA"/>
</dbReference>
<dbReference type="RefSeq" id="WP_159042024.1">
    <property type="nucleotide sequence ID" value="NZ_CP012382.1"/>
</dbReference>
<protein>
    <recommendedName>
        <fullName evidence="6">Lipoprotein</fullName>
    </recommendedName>
</protein>